<proteinExistence type="predicted"/>
<keyword evidence="2" id="KW-1185">Reference proteome</keyword>
<dbReference type="InParanoid" id="A0A1U7SLC1"/>
<evidence type="ECO:0000313" key="3">
    <source>
        <dbReference type="RefSeq" id="XP_006033944.2"/>
    </source>
</evidence>
<dbReference type="AlphaFoldDB" id="A0A1U7SLC1"/>
<dbReference type="GeneID" id="102377048"/>
<feature type="region of interest" description="Disordered" evidence="1">
    <location>
        <begin position="264"/>
        <end position="285"/>
    </location>
</feature>
<name>A0A1U7SLC1_ALLSI</name>
<dbReference type="PANTHER" id="PTHR34488">
    <property type="entry name" value="SI:CH211-245H14.1-RELATED"/>
    <property type="match status" value="1"/>
</dbReference>
<dbReference type="PANTHER" id="PTHR34488:SF1">
    <property type="entry name" value="SI:CH211-245H14.1-RELATED"/>
    <property type="match status" value="1"/>
</dbReference>
<dbReference type="eggNOG" id="ENOG502SUM2">
    <property type="taxonomic scope" value="Eukaryota"/>
</dbReference>
<organism evidence="2 3">
    <name type="scientific">Alligator sinensis</name>
    <name type="common">Chinese alligator</name>
    <dbReference type="NCBI Taxonomy" id="38654"/>
    <lineage>
        <taxon>Eukaryota</taxon>
        <taxon>Metazoa</taxon>
        <taxon>Chordata</taxon>
        <taxon>Craniata</taxon>
        <taxon>Vertebrata</taxon>
        <taxon>Euteleostomi</taxon>
        <taxon>Archelosauria</taxon>
        <taxon>Archosauria</taxon>
        <taxon>Crocodylia</taxon>
        <taxon>Alligatoridae</taxon>
        <taxon>Alligatorinae</taxon>
        <taxon>Alligator</taxon>
    </lineage>
</organism>
<sequence length="430" mass="45984">MAQRRAGPHGPDPEGLRGCNLEGLRGPDPEGLCNPERLRGCNPEGLRGPDPEGVCNPEGLRGCNLEELRGPDAGGLRGCNPEGLRCPDPEGLRGCNLEELRGPDAGGLRGCNLEELRGPDAGGLRGCNLEELRGPDAGGLGGPDAAVTRGPNPGGPSCMAERAPSAGQSWGSGIFSLSWLLGGKDGQKKAAAPQRHQDRAVAGDRPMTVAQEIVQKANKLQEQLQQLKDSSDPLALEFLRAFEASMSIAIRLLTENQSLRQKLEEKASLPAPLPAKQSPAPLSPSPRLRVLPLQIHVTGRASGSERQFLAQLREHLKPLGIQLVEEEFNQRSHCLLLLFCPISSRVGTDISNALQSLPDTRQAILIVLHHRPSESSQLYASSKREAQHPGLLDTVDCCFSTVSGLYPCYTNTNAMDSVVATLQRLTGSRP</sequence>
<evidence type="ECO:0000313" key="2">
    <source>
        <dbReference type="Proteomes" id="UP000189705"/>
    </source>
</evidence>
<reference evidence="3" key="1">
    <citation type="submission" date="2025-08" db="UniProtKB">
        <authorList>
            <consortium name="RefSeq"/>
        </authorList>
    </citation>
    <scope>IDENTIFICATION</scope>
</reference>
<dbReference type="KEGG" id="asn:102377048"/>
<dbReference type="Proteomes" id="UP000189705">
    <property type="component" value="Unplaced"/>
</dbReference>
<protein>
    <submittedName>
        <fullName evidence="3">Uncharacterized protein LOC102377048 isoform X1</fullName>
    </submittedName>
</protein>
<evidence type="ECO:0000256" key="1">
    <source>
        <dbReference type="SAM" id="MobiDB-lite"/>
    </source>
</evidence>
<dbReference type="RefSeq" id="XP_006033944.2">
    <property type="nucleotide sequence ID" value="XM_006033882.3"/>
</dbReference>
<accession>A0A1U7SLC1</accession>
<feature type="region of interest" description="Disordered" evidence="1">
    <location>
        <begin position="1"/>
        <end position="30"/>
    </location>
</feature>
<gene>
    <name evidence="3" type="primary">LOC102377048</name>
</gene>